<dbReference type="EMBL" id="LAZR01032902">
    <property type="protein sequence ID" value="KKL49598.1"/>
    <property type="molecule type" value="Genomic_DNA"/>
</dbReference>
<evidence type="ECO:0000313" key="3">
    <source>
        <dbReference type="EMBL" id="KKL49598.1"/>
    </source>
</evidence>
<dbReference type="InterPro" id="IPR041492">
    <property type="entry name" value="HAD_2"/>
</dbReference>
<dbReference type="InterPro" id="IPR023214">
    <property type="entry name" value="HAD_sf"/>
</dbReference>
<accession>A0A0F9CJT8</accession>
<comment type="caution">
    <text evidence="3">The sequence shown here is derived from an EMBL/GenBank/DDBJ whole genome shotgun (WGS) entry which is preliminary data.</text>
</comment>
<name>A0A0F9CJT8_9ZZZZ</name>
<feature type="non-terminal residue" evidence="3">
    <location>
        <position position="1"/>
    </location>
</feature>
<protein>
    <recommendedName>
        <fullName evidence="4">HAD family hydrolase</fullName>
    </recommendedName>
</protein>
<dbReference type="GO" id="GO:0016787">
    <property type="term" value="F:hydrolase activity"/>
    <property type="evidence" value="ECO:0007669"/>
    <property type="project" value="UniProtKB-KW"/>
</dbReference>
<dbReference type="Pfam" id="PF13419">
    <property type="entry name" value="HAD_2"/>
    <property type="match status" value="1"/>
</dbReference>
<dbReference type="InterPro" id="IPR051540">
    <property type="entry name" value="S-2-haloacid_dehalogenase"/>
</dbReference>
<dbReference type="SUPFAM" id="SSF56784">
    <property type="entry name" value="HAD-like"/>
    <property type="match status" value="1"/>
</dbReference>
<proteinExistence type="predicted"/>
<sequence>SQYYQRGVVDWKPAPGGGPHTFQRRLAWDFIGGGLGGSEDQGVEPGLLNPNSGDDLGPWGHKVSNLAVDGTETGFKGFFDRLGGRDSFGFPKTDARPDTHPDAVLHTPGKPKDDRIRQYFQSAVLEFHPDSPSDPVKLGLICDTGITLGHDLYGIMEADGLAQLFDHFTFSDQTGTTKPELRQFSHTLYRLDCPPESAVHVGDLEATDIAGAKQAGMRAVRIVHPDADPATAADATIRDIAEVLPVLRRWGVQV</sequence>
<dbReference type="NCBIfam" id="TIGR01549">
    <property type="entry name" value="HAD-SF-IA-v1"/>
    <property type="match status" value="1"/>
</dbReference>
<organism evidence="3">
    <name type="scientific">marine sediment metagenome</name>
    <dbReference type="NCBI Taxonomy" id="412755"/>
    <lineage>
        <taxon>unclassified sequences</taxon>
        <taxon>metagenomes</taxon>
        <taxon>ecological metagenomes</taxon>
    </lineage>
</organism>
<reference evidence="3" key="1">
    <citation type="journal article" date="2015" name="Nature">
        <title>Complex archaea that bridge the gap between prokaryotes and eukaryotes.</title>
        <authorList>
            <person name="Spang A."/>
            <person name="Saw J.H."/>
            <person name="Jorgensen S.L."/>
            <person name="Zaremba-Niedzwiedzka K."/>
            <person name="Martijn J."/>
            <person name="Lind A.E."/>
            <person name="van Eijk R."/>
            <person name="Schleper C."/>
            <person name="Guy L."/>
            <person name="Ettema T.J."/>
        </authorList>
    </citation>
    <scope>NUCLEOTIDE SEQUENCE</scope>
</reference>
<evidence type="ECO:0000256" key="1">
    <source>
        <dbReference type="ARBA" id="ARBA00022801"/>
    </source>
</evidence>
<gene>
    <name evidence="3" type="ORF">LCGC14_2313900</name>
</gene>
<feature type="compositionally biased region" description="Basic and acidic residues" evidence="2">
    <location>
        <begin position="93"/>
        <end position="103"/>
    </location>
</feature>
<evidence type="ECO:0008006" key="4">
    <source>
        <dbReference type="Google" id="ProtNLM"/>
    </source>
</evidence>
<dbReference type="Gene3D" id="3.40.50.1000">
    <property type="entry name" value="HAD superfamily/HAD-like"/>
    <property type="match status" value="1"/>
</dbReference>
<feature type="region of interest" description="Disordered" evidence="2">
    <location>
        <begin position="89"/>
        <end position="112"/>
    </location>
</feature>
<evidence type="ECO:0000256" key="2">
    <source>
        <dbReference type="SAM" id="MobiDB-lite"/>
    </source>
</evidence>
<dbReference type="InterPro" id="IPR006439">
    <property type="entry name" value="HAD-SF_hydro_IA"/>
</dbReference>
<keyword evidence="1" id="KW-0378">Hydrolase</keyword>
<dbReference type="AlphaFoldDB" id="A0A0F9CJT8"/>
<dbReference type="InterPro" id="IPR036412">
    <property type="entry name" value="HAD-like_sf"/>
</dbReference>
<dbReference type="PANTHER" id="PTHR43316">
    <property type="entry name" value="HYDROLASE, HALOACID DELAHOGENASE-RELATED"/>
    <property type="match status" value="1"/>
</dbReference>